<evidence type="ECO:0000313" key="10">
    <source>
        <dbReference type="Proteomes" id="UP001164439"/>
    </source>
</evidence>
<proteinExistence type="predicted"/>
<dbReference type="Gene3D" id="3.30.200.20">
    <property type="entry name" value="Phosphorylase Kinase, domain 1"/>
    <property type="match status" value="1"/>
</dbReference>
<keyword evidence="5 9" id="KW-0418">Kinase</keyword>
<organism evidence="9 10">
    <name type="scientific">Streptomyces cinnabarinus</name>
    <dbReference type="NCBI Taxonomy" id="67287"/>
    <lineage>
        <taxon>Bacteria</taxon>
        <taxon>Bacillati</taxon>
        <taxon>Actinomycetota</taxon>
        <taxon>Actinomycetes</taxon>
        <taxon>Kitasatosporales</taxon>
        <taxon>Streptomycetaceae</taxon>
        <taxon>Streptomyces</taxon>
    </lineage>
</organism>
<keyword evidence="2 9" id="KW-0723">Serine/threonine-protein kinase</keyword>
<dbReference type="InterPro" id="IPR011009">
    <property type="entry name" value="Kinase-like_dom_sf"/>
</dbReference>
<dbReference type="Pfam" id="PF00069">
    <property type="entry name" value="Pkinase"/>
    <property type="match status" value="1"/>
</dbReference>
<gene>
    <name evidence="9" type="ORF">STRCI_000408</name>
</gene>
<reference evidence="9" key="1">
    <citation type="submission" date="2022-12" db="EMBL/GenBank/DDBJ databases">
        <authorList>
            <person name="Ruckert C."/>
            <person name="Busche T."/>
            <person name="Kalinowski J."/>
            <person name="Wittmann C."/>
        </authorList>
    </citation>
    <scope>NUCLEOTIDE SEQUENCE</scope>
    <source>
        <strain evidence="9">DSM 40467</strain>
    </source>
</reference>
<evidence type="ECO:0000256" key="1">
    <source>
        <dbReference type="ARBA" id="ARBA00012513"/>
    </source>
</evidence>
<name>A0ABY7KR01_9ACTN</name>
<dbReference type="Gene3D" id="1.10.510.10">
    <property type="entry name" value="Transferase(Phosphotransferase) domain 1"/>
    <property type="match status" value="1"/>
</dbReference>
<evidence type="ECO:0000256" key="7">
    <source>
        <dbReference type="SAM" id="MobiDB-lite"/>
    </source>
</evidence>
<accession>A0ABY7KR01</accession>
<evidence type="ECO:0000313" key="9">
    <source>
        <dbReference type="EMBL" id="WAZ26999.1"/>
    </source>
</evidence>
<feature type="compositionally biased region" description="Low complexity" evidence="7">
    <location>
        <begin position="335"/>
        <end position="344"/>
    </location>
</feature>
<feature type="domain" description="Protein kinase" evidence="8">
    <location>
        <begin position="1"/>
        <end position="265"/>
    </location>
</feature>
<evidence type="ECO:0000256" key="4">
    <source>
        <dbReference type="ARBA" id="ARBA00022741"/>
    </source>
</evidence>
<evidence type="ECO:0000256" key="3">
    <source>
        <dbReference type="ARBA" id="ARBA00022679"/>
    </source>
</evidence>
<dbReference type="SMART" id="SM00220">
    <property type="entry name" value="S_TKc"/>
    <property type="match status" value="1"/>
</dbReference>
<evidence type="ECO:0000259" key="8">
    <source>
        <dbReference type="PROSITE" id="PS50011"/>
    </source>
</evidence>
<evidence type="ECO:0000256" key="6">
    <source>
        <dbReference type="ARBA" id="ARBA00022840"/>
    </source>
</evidence>
<dbReference type="CDD" id="cd14014">
    <property type="entry name" value="STKc_PknB_like"/>
    <property type="match status" value="1"/>
</dbReference>
<dbReference type="Proteomes" id="UP001164439">
    <property type="component" value="Chromosome"/>
</dbReference>
<keyword evidence="6" id="KW-0067">ATP-binding</keyword>
<dbReference type="RefSeq" id="WP_269664470.1">
    <property type="nucleotide sequence ID" value="NZ_CP114413.1"/>
</dbReference>
<dbReference type="EC" id="2.7.11.1" evidence="1"/>
<keyword evidence="4" id="KW-0547">Nucleotide-binding</keyword>
<sequence>MVKAHVSTPVLVAGRYRLVEVVHQETNRVCWYAEDGQAQRPCLVTQIGLPDDAGGEEARRVTARVLRTSERMSLVMAGRVAEVVDAVADSGTLWLVNRWIDGQPLGELLSQQGTLNYVRAARIGLEVLDVLEAAHGQGITHGELSPSQVFVRDQGPVVVSGFGLAGATLAPRLAAPAYASPEQARDERIGPATDLWALGALLYTMVEGRPPFRDRGRPEATLKGVDRLPLRTPVRAGPLTQAVQGLLRKDPVERLPRPVVREALLRVLDEETAAAMPSPRLRGRYANCSSWSKRTMVAGTALAVVTVAVAVLAVTDQWPGGSDSPTAGTPPRPAPSATASSAPSPSDPVDPTPTESPYRRYAAPEGYSVSLPEGWRPLSTDRVSDLAYRVVLGADGDARTLTVTYSERVGPDPVDVWREVEPGLKQDGGYKRIGEIRPTTYRGQEAAEMEWLMNADGTRVRTLGRGFLIGDNRGYSLRWTAPAADWNDAANREALATALRTFREPSD</sequence>
<dbReference type="EMBL" id="CP114413">
    <property type="protein sequence ID" value="WAZ26999.1"/>
    <property type="molecule type" value="Genomic_DNA"/>
</dbReference>
<feature type="region of interest" description="Disordered" evidence="7">
    <location>
        <begin position="317"/>
        <end position="360"/>
    </location>
</feature>
<keyword evidence="3" id="KW-0808">Transferase</keyword>
<dbReference type="GO" id="GO:0004674">
    <property type="term" value="F:protein serine/threonine kinase activity"/>
    <property type="evidence" value="ECO:0007669"/>
    <property type="project" value="UniProtKB-KW"/>
</dbReference>
<dbReference type="SUPFAM" id="SSF56112">
    <property type="entry name" value="Protein kinase-like (PK-like)"/>
    <property type="match status" value="1"/>
</dbReference>
<protein>
    <recommendedName>
        <fullName evidence="1">non-specific serine/threonine protein kinase</fullName>
        <ecNumber evidence="1">2.7.11.1</ecNumber>
    </recommendedName>
</protein>
<keyword evidence="10" id="KW-1185">Reference proteome</keyword>
<dbReference type="InterPro" id="IPR000719">
    <property type="entry name" value="Prot_kinase_dom"/>
</dbReference>
<dbReference type="PROSITE" id="PS50011">
    <property type="entry name" value="PROTEIN_KINASE_DOM"/>
    <property type="match status" value="1"/>
</dbReference>
<evidence type="ECO:0000256" key="5">
    <source>
        <dbReference type="ARBA" id="ARBA00022777"/>
    </source>
</evidence>
<dbReference type="PANTHER" id="PTHR43289">
    <property type="entry name" value="MITOGEN-ACTIVATED PROTEIN KINASE KINASE KINASE 20-RELATED"/>
    <property type="match status" value="1"/>
</dbReference>
<dbReference type="PANTHER" id="PTHR43289:SF6">
    <property type="entry name" value="SERINE_THREONINE-PROTEIN KINASE NEKL-3"/>
    <property type="match status" value="1"/>
</dbReference>
<dbReference type="Gene3D" id="3.40.1000.10">
    <property type="entry name" value="Mog1/PsbP, alpha/beta/alpha sandwich"/>
    <property type="match status" value="1"/>
</dbReference>
<evidence type="ECO:0000256" key="2">
    <source>
        <dbReference type="ARBA" id="ARBA00022527"/>
    </source>
</evidence>